<evidence type="ECO:0000313" key="3">
    <source>
        <dbReference type="EMBL" id="MCT7319019.1"/>
    </source>
</evidence>
<keyword evidence="1" id="KW-0472">Membrane</keyword>
<proteinExistence type="predicted"/>
<reference evidence="3" key="2">
    <citation type="submission" date="2023-02" db="EMBL/GenBank/DDBJ databases">
        <authorList>
            <person name="Lu C.-H."/>
        </authorList>
    </citation>
    <scope>NUCLEOTIDE SEQUENCE</scope>
    <source>
        <strain evidence="3">22TCCZM01-4</strain>
        <strain evidence="2">22TCJT01-1</strain>
    </source>
</reference>
<sequence length="81" mass="8755">MALPHSSIRILGRSKPSLTALIVLLVVAALLFAIPRMILPWAQSAFVQQLDPTVWADYAGPYDLAAAVVAASAIIIFLLRR</sequence>
<dbReference type="Proteomes" id="UP001164420">
    <property type="component" value="Unassembled WGS sequence"/>
</dbReference>
<comment type="caution">
    <text evidence="3">The sequence shown here is derived from an EMBL/GenBank/DDBJ whole genome shotgun (WGS) entry which is preliminary data.</text>
</comment>
<dbReference type="EMBL" id="JAOCQJ010000008">
    <property type="protein sequence ID" value="MCT7319019.1"/>
    <property type="molecule type" value="Genomic_DNA"/>
</dbReference>
<gene>
    <name evidence="3" type="ORF">N5I87_23620</name>
    <name evidence="2" type="ORF">N5J06_23115</name>
</gene>
<keyword evidence="1" id="KW-1133">Transmembrane helix</keyword>
<accession>A0AAE3I7R2</accession>
<dbReference type="EMBL" id="JAOCQI010000003">
    <property type="protein sequence ID" value="MCT7313870.1"/>
    <property type="molecule type" value="Genomic_DNA"/>
</dbReference>
<dbReference type="AlphaFoldDB" id="A0AAE3I7R2"/>
<protein>
    <recommendedName>
        <fullName evidence="6">Transmembrane protein</fullName>
    </recommendedName>
</protein>
<feature type="transmembrane region" description="Helical" evidence="1">
    <location>
        <begin position="20"/>
        <end position="39"/>
    </location>
</feature>
<reference evidence="3 5" key="1">
    <citation type="journal article" date="2023" name="Front. Microbiol.">
        <title>Ralstonia chuxiongensis sp. nov., Ralstonia mojiangensis sp. nov., and Ralstonia soli sp. nov., isolated from tobacco fields, are three novel species in the family Burkholderiaceae.</title>
        <authorList>
            <person name="Lu C.H."/>
            <person name="Zhang Y.Y."/>
            <person name="Jiang N."/>
            <person name="Chen W."/>
            <person name="Shao X."/>
            <person name="Zhao Z.M."/>
            <person name="Lu W.L."/>
            <person name="Hu X."/>
            <person name="Xi Y.X."/>
            <person name="Zou S.Y."/>
            <person name="Wei Q.J."/>
            <person name="Lin Z.L."/>
            <person name="Gong L."/>
            <person name="Gai X.T."/>
            <person name="Zhang L.Q."/>
            <person name="Li J.Y."/>
            <person name="Jin Y."/>
            <person name="Xia Z.Y."/>
        </authorList>
    </citation>
    <scope>NUCLEOTIDE SEQUENCE</scope>
    <source>
        <strain evidence="3">22TCCZM01-4</strain>
        <strain evidence="2 5">22TCJT01-1</strain>
    </source>
</reference>
<dbReference type="Proteomes" id="UP001164374">
    <property type="component" value="Unassembled WGS sequence"/>
</dbReference>
<feature type="transmembrane region" description="Helical" evidence="1">
    <location>
        <begin position="59"/>
        <end position="79"/>
    </location>
</feature>
<keyword evidence="5" id="KW-1185">Reference proteome</keyword>
<evidence type="ECO:0000256" key="1">
    <source>
        <dbReference type="SAM" id="Phobius"/>
    </source>
</evidence>
<name>A0AAE3I7R2_9RALS</name>
<keyword evidence="1" id="KW-0812">Transmembrane</keyword>
<evidence type="ECO:0000313" key="5">
    <source>
        <dbReference type="Proteomes" id="UP001164420"/>
    </source>
</evidence>
<organism evidence="3 4">
    <name type="scientific">Ralstonia mojiangensis</name>
    <dbReference type="NCBI Taxonomy" id="2953895"/>
    <lineage>
        <taxon>Bacteria</taxon>
        <taxon>Pseudomonadati</taxon>
        <taxon>Pseudomonadota</taxon>
        <taxon>Betaproteobacteria</taxon>
        <taxon>Burkholderiales</taxon>
        <taxon>Burkholderiaceae</taxon>
        <taxon>Ralstonia</taxon>
    </lineage>
</organism>
<evidence type="ECO:0000313" key="4">
    <source>
        <dbReference type="Proteomes" id="UP001164374"/>
    </source>
</evidence>
<evidence type="ECO:0008006" key="6">
    <source>
        <dbReference type="Google" id="ProtNLM"/>
    </source>
</evidence>
<evidence type="ECO:0000313" key="2">
    <source>
        <dbReference type="EMBL" id="MCT7313870.1"/>
    </source>
</evidence>